<dbReference type="WBParaSite" id="PSU_v2.g15278.t1">
    <property type="protein sequence ID" value="PSU_v2.g15278.t1"/>
    <property type="gene ID" value="PSU_v2.g15278"/>
</dbReference>
<evidence type="ECO:0000313" key="1">
    <source>
        <dbReference type="Proteomes" id="UP000887577"/>
    </source>
</evidence>
<proteinExistence type="predicted"/>
<keyword evidence="1" id="KW-1185">Reference proteome</keyword>
<name>A0A914Y500_9BILA</name>
<dbReference type="Proteomes" id="UP000887577">
    <property type="component" value="Unplaced"/>
</dbReference>
<dbReference type="AlphaFoldDB" id="A0A914Y500"/>
<evidence type="ECO:0000313" key="2">
    <source>
        <dbReference type="WBParaSite" id="PSU_v2.g15278.t1"/>
    </source>
</evidence>
<reference evidence="2" key="1">
    <citation type="submission" date="2022-11" db="UniProtKB">
        <authorList>
            <consortium name="WormBaseParasite"/>
        </authorList>
    </citation>
    <scope>IDENTIFICATION</scope>
</reference>
<accession>A0A914Y500</accession>
<sequence>MNGKEQKNYECIFDEIKNYWNTNNIKPKFGKILSDYEGALQNALLNFDDPKKVWGCTFHYSQALLRFVSKCGLMQYYSVFEKKDYPEAWIPIRTWIRSIMALPLLPIEERNFIWEKILKNPPAAPPNTTDWPTTEVTSKFVNYVETTWLTKPYNTWCFFGGGRVKNTNRSESWNSVISKLSDQKPKLNVFIHDQQLLFSKAEKRIEALLKGEKARDQEKKYKALVDRITAYEEEYLKTLPTATTEQQRIAINLRHLRRVQYLLHDIRNKSGATLKSKKKAAVVARGEESALWNADLGVLPETSETEPGNLASEAEIDNGEEDSGNDEIDAFVTADFDAEDLVRELAETFEEIEKSFATVSDNEKDAGEAEAVIDLAFQEDTPKATVDISDNDIVVRP</sequence>
<protein>
    <submittedName>
        <fullName evidence="2">Transposase</fullName>
    </submittedName>
</protein>
<organism evidence="1 2">
    <name type="scientific">Panagrolaimus superbus</name>
    <dbReference type="NCBI Taxonomy" id="310955"/>
    <lineage>
        <taxon>Eukaryota</taxon>
        <taxon>Metazoa</taxon>
        <taxon>Ecdysozoa</taxon>
        <taxon>Nematoda</taxon>
        <taxon>Chromadorea</taxon>
        <taxon>Rhabditida</taxon>
        <taxon>Tylenchina</taxon>
        <taxon>Panagrolaimomorpha</taxon>
        <taxon>Panagrolaimoidea</taxon>
        <taxon>Panagrolaimidae</taxon>
        <taxon>Panagrolaimus</taxon>
    </lineage>
</organism>